<evidence type="ECO:0000313" key="4">
    <source>
        <dbReference type="Proteomes" id="UP000654075"/>
    </source>
</evidence>
<accession>A0A813GT38</accession>
<sequence>MTMLHCLFAMVFAAATLGLLNCLGFVVRSSSCCPVGFGYSSCEMFQDFRSMLSFLLGALLCCLLTRDNKIPGQEANGDCKAQLYTCLL</sequence>
<feature type="signal peptide" evidence="2">
    <location>
        <begin position="1"/>
        <end position="18"/>
    </location>
</feature>
<comment type="caution">
    <text evidence="3">The sequence shown here is derived from an EMBL/GenBank/DDBJ whole genome shotgun (WGS) entry which is preliminary data.</text>
</comment>
<keyword evidence="2" id="KW-0732">Signal</keyword>
<feature type="transmembrane region" description="Helical" evidence="1">
    <location>
        <begin position="48"/>
        <end position="65"/>
    </location>
</feature>
<name>A0A813GT38_POLGL</name>
<dbReference type="Proteomes" id="UP000654075">
    <property type="component" value="Unassembled WGS sequence"/>
</dbReference>
<feature type="chain" id="PRO_5032489763" evidence="2">
    <location>
        <begin position="19"/>
        <end position="88"/>
    </location>
</feature>
<keyword evidence="1" id="KW-0472">Membrane</keyword>
<organism evidence="3 4">
    <name type="scientific">Polarella glacialis</name>
    <name type="common">Dinoflagellate</name>
    <dbReference type="NCBI Taxonomy" id="89957"/>
    <lineage>
        <taxon>Eukaryota</taxon>
        <taxon>Sar</taxon>
        <taxon>Alveolata</taxon>
        <taxon>Dinophyceae</taxon>
        <taxon>Suessiales</taxon>
        <taxon>Suessiaceae</taxon>
        <taxon>Polarella</taxon>
    </lineage>
</organism>
<evidence type="ECO:0000313" key="3">
    <source>
        <dbReference type="EMBL" id="CAE8628366.1"/>
    </source>
</evidence>
<reference evidence="3" key="1">
    <citation type="submission" date="2021-02" db="EMBL/GenBank/DDBJ databases">
        <authorList>
            <person name="Dougan E. K."/>
            <person name="Rhodes N."/>
            <person name="Thang M."/>
            <person name="Chan C."/>
        </authorList>
    </citation>
    <scope>NUCLEOTIDE SEQUENCE</scope>
</reference>
<proteinExistence type="predicted"/>
<dbReference type="EMBL" id="CAJNNV010029381">
    <property type="protein sequence ID" value="CAE8628366.1"/>
    <property type="molecule type" value="Genomic_DNA"/>
</dbReference>
<protein>
    <submittedName>
        <fullName evidence="3">Uncharacterized protein</fullName>
    </submittedName>
</protein>
<evidence type="ECO:0000256" key="1">
    <source>
        <dbReference type="SAM" id="Phobius"/>
    </source>
</evidence>
<dbReference type="OrthoDB" id="10441004at2759"/>
<dbReference type="AlphaFoldDB" id="A0A813GT38"/>
<keyword evidence="4" id="KW-1185">Reference proteome</keyword>
<evidence type="ECO:0000256" key="2">
    <source>
        <dbReference type="SAM" id="SignalP"/>
    </source>
</evidence>
<keyword evidence="1" id="KW-0812">Transmembrane</keyword>
<keyword evidence="1" id="KW-1133">Transmembrane helix</keyword>
<gene>
    <name evidence="3" type="ORF">PGLA1383_LOCUS45033</name>
</gene>